<feature type="chain" id="PRO_5025660723" evidence="3">
    <location>
        <begin position="24"/>
        <end position="405"/>
    </location>
</feature>
<evidence type="ECO:0000256" key="1">
    <source>
        <dbReference type="ARBA" id="ARBA00010062"/>
    </source>
</evidence>
<comment type="caution">
    <text evidence="5">The sequence shown here is derived from an EMBL/GenBank/DDBJ whole genome shotgun (WGS) entry which is preliminary data.</text>
</comment>
<evidence type="ECO:0000313" key="5">
    <source>
        <dbReference type="EMBL" id="NDY82165.1"/>
    </source>
</evidence>
<feature type="signal peptide" evidence="3">
    <location>
        <begin position="1"/>
        <end position="23"/>
    </location>
</feature>
<protein>
    <submittedName>
        <fullName evidence="5">ABC transporter substrate-binding protein</fullName>
    </submittedName>
</protein>
<dbReference type="InterPro" id="IPR028082">
    <property type="entry name" value="Peripla_BP_I"/>
</dbReference>
<evidence type="ECO:0000256" key="3">
    <source>
        <dbReference type="SAM" id="SignalP"/>
    </source>
</evidence>
<evidence type="ECO:0000256" key="2">
    <source>
        <dbReference type="ARBA" id="ARBA00022729"/>
    </source>
</evidence>
<sequence length="405" mass="43102">MKLKKILGAMTLALVGVTGIASAQNTVRLGALYPLSGGLALLGDESFRGFELAVEKRNAEGGLLGKKIQVFKSDAVDANQAVGSARRLISVDKVQAIFGSYASPISFAATQVSEKEGVPYFELGAISDPITERGYEYVFRTNPTSRNFADRTIDVINEIIAPGLKVKPSDLRVAIVHEDALYGTTVAKYQTEAAKKAGLNVVEVLPYSAKAVDLSSMILRLKGSKVDVVLQTSYQNDTVLFFRQMKEADFKPRAVIGAGGGYSTQDTVNAAGANNMHGVFDIDFTQYLTNEAGAPGLGAFVKAYEAKYGTPPRSGHSLANYTGALIFFDAIQKAGTMDPEKIRTAVLAVDVPVGKTSTGWGAKFDKSGQNTRALPSVMQWLDGKLTTVYPKEAAVAAPVVGQVGK</sequence>
<gene>
    <name evidence="5" type="ORF">G3I67_02865</name>
</gene>
<keyword evidence="2 3" id="KW-0732">Signal</keyword>
<dbReference type="CDD" id="cd06340">
    <property type="entry name" value="PBP1_ABC_ligand_binding-like"/>
    <property type="match status" value="1"/>
</dbReference>
<dbReference type="EMBL" id="JAAGRN010000002">
    <property type="protein sequence ID" value="NDY82165.1"/>
    <property type="molecule type" value="Genomic_DNA"/>
</dbReference>
<dbReference type="SUPFAM" id="SSF53822">
    <property type="entry name" value="Periplasmic binding protein-like I"/>
    <property type="match status" value="1"/>
</dbReference>
<dbReference type="InterPro" id="IPR028081">
    <property type="entry name" value="Leu-bd"/>
</dbReference>
<dbReference type="PANTHER" id="PTHR30483:SF37">
    <property type="entry name" value="ABC TRANSPORTER SUBSTRATE-BINDING PROTEIN"/>
    <property type="match status" value="1"/>
</dbReference>
<comment type="similarity">
    <text evidence="1">Belongs to the leucine-binding protein family.</text>
</comment>
<dbReference type="InterPro" id="IPR051010">
    <property type="entry name" value="BCAA_transport"/>
</dbReference>
<dbReference type="Pfam" id="PF13458">
    <property type="entry name" value="Peripla_BP_6"/>
    <property type="match status" value="1"/>
</dbReference>
<dbReference type="RefSeq" id="WP_163651488.1">
    <property type="nucleotide sequence ID" value="NZ_JAAGRN010000002.1"/>
</dbReference>
<dbReference type="PANTHER" id="PTHR30483">
    <property type="entry name" value="LEUCINE-SPECIFIC-BINDING PROTEIN"/>
    <property type="match status" value="1"/>
</dbReference>
<organism evidence="5">
    <name type="scientific">Sheuella amnicola</name>
    <dbReference type="NCBI Taxonomy" id="2707330"/>
    <lineage>
        <taxon>Bacteria</taxon>
        <taxon>Pseudomonadati</taxon>
        <taxon>Pseudomonadota</taxon>
        <taxon>Betaproteobacteria</taxon>
        <taxon>Burkholderiales</taxon>
        <taxon>Alcaligenaceae</taxon>
        <taxon>Sheuella</taxon>
    </lineage>
</organism>
<dbReference type="AlphaFoldDB" id="A0A6B2R406"/>
<evidence type="ECO:0000259" key="4">
    <source>
        <dbReference type="Pfam" id="PF13458"/>
    </source>
</evidence>
<proteinExistence type="inferred from homology"/>
<feature type="domain" description="Leucine-binding protein" evidence="4">
    <location>
        <begin position="26"/>
        <end position="374"/>
    </location>
</feature>
<accession>A0A6B2R406</accession>
<name>A0A6B2R406_9BURK</name>
<reference evidence="5" key="1">
    <citation type="submission" date="2020-02" db="EMBL/GenBank/DDBJ databases">
        <authorList>
            <person name="Chen W.-M."/>
        </authorList>
    </citation>
    <scope>NUCLEOTIDE SEQUENCE</scope>
    <source>
        <strain evidence="5">NBD-18</strain>
    </source>
</reference>
<dbReference type="Gene3D" id="3.40.50.2300">
    <property type="match status" value="2"/>
</dbReference>